<accession>A0ABU1MQM3</accession>
<protein>
    <submittedName>
        <fullName evidence="1">Uncharacterized protein</fullName>
    </submittedName>
</protein>
<evidence type="ECO:0000313" key="1">
    <source>
        <dbReference type="EMBL" id="MDR6512656.1"/>
    </source>
</evidence>
<comment type="caution">
    <text evidence="1">The sequence shown here is derived from an EMBL/GenBank/DDBJ whole genome shotgun (WGS) entry which is preliminary data.</text>
</comment>
<gene>
    <name evidence="1" type="ORF">J2792_003541</name>
</gene>
<organism evidence="1 2">
    <name type="scientific">Novosphingobium capsulatum</name>
    <dbReference type="NCBI Taxonomy" id="13688"/>
    <lineage>
        <taxon>Bacteria</taxon>
        <taxon>Pseudomonadati</taxon>
        <taxon>Pseudomonadota</taxon>
        <taxon>Alphaproteobacteria</taxon>
        <taxon>Sphingomonadales</taxon>
        <taxon>Sphingomonadaceae</taxon>
        <taxon>Novosphingobium</taxon>
    </lineage>
</organism>
<reference evidence="1 2" key="1">
    <citation type="submission" date="2023-07" db="EMBL/GenBank/DDBJ databases">
        <title>Sorghum-associated microbial communities from plants grown in Nebraska, USA.</title>
        <authorList>
            <person name="Schachtman D."/>
        </authorList>
    </citation>
    <scope>NUCLEOTIDE SEQUENCE [LARGE SCALE GENOMIC DNA]</scope>
    <source>
        <strain evidence="1 2">DS1027</strain>
    </source>
</reference>
<dbReference type="EMBL" id="JAVDRD010000011">
    <property type="protein sequence ID" value="MDR6512656.1"/>
    <property type="molecule type" value="Genomic_DNA"/>
</dbReference>
<evidence type="ECO:0000313" key="2">
    <source>
        <dbReference type="Proteomes" id="UP001184150"/>
    </source>
</evidence>
<proteinExistence type="predicted"/>
<name>A0ABU1MQM3_9SPHN</name>
<sequence length="64" mass="6717">MSGHNNGQPARPCAAAAASGARLSLCQTHGAANPCAMHPDWYELGGRRLACEKATKRDAGHYLP</sequence>
<dbReference type="Proteomes" id="UP001184150">
    <property type="component" value="Unassembled WGS sequence"/>
</dbReference>
<keyword evidence="2" id="KW-1185">Reference proteome</keyword>